<dbReference type="NCBIfam" id="TIGR00614">
    <property type="entry name" value="recQ_fam"/>
    <property type="match status" value="1"/>
</dbReference>
<dbReference type="RefSeq" id="WP_007922674.1">
    <property type="nucleotide sequence ID" value="NZ_ADVG01000005.1"/>
</dbReference>
<comment type="similarity">
    <text evidence="1">Belongs to the helicase family. RecQ subfamily.</text>
</comment>
<evidence type="ECO:0000256" key="12">
    <source>
        <dbReference type="SAM" id="MobiDB-lite"/>
    </source>
</evidence>
<feature type="region of interest" description="Disordered" evidence="12">
    <location>
        <begin position="288"/>
        <end position="327"/>
    </location>
</feature>
<evidence type="ECO:0000259" key="14">
    <source>
        <dbReference type="PROSITE" id="PS51194"/>
    </source>
</evidence>
<dbReference type="SMART" id="SM00487">
    <property type="entry name" value="DEXDc"/>
    <property type="match status" value="2"/>
</dbReference>
<evidence type="ECO:0000313" key="17">
    <source>
        <dbReference type="Proteomes" id="UP000004508"/>
    </source>
</evidence>
<dbReference type="STRING" id="485913.Krac_0805"/>
<dbReference type="SMART" id="SM00028">
    <property type="entry name" value="TPR"/>
    <property type="match status" value="7"/>
</dbReference>
<keyword evidence="2 11" id="KW-0547">Nucleotide-binding</keyword>
<dbReference type="InterPro" id="IPR014001">
    <property type="entry name" value="Helicase_ATP-bd"/>
</dbReference>
<dbReference type="SUPFAM" id="SSF52540">
    <property type="entry name" value="P-loop containing nucleoside triphosphate hydrolases"/>
    <property type="match status" value="2"/>
</dbReference>
<dbReference type="InterPro" id="IPR001650">
    <property type="entry name" value="Helicase_C-like"/>
</dbReference>
<dbReference type="PROSITE" id="PS51192">
    <property type="entry name" value="HELICASE_ATP_BIND_1"/>
    <property type="match status" value="1"/>
</dbReference>
<dbReference type="GO" id="GO:0009378">
    <property type="term" value="F:four-way junction helicase activity"/>
    <property type="evidence" value="ECO:0007669"/>
    <property type="project" value="TreeGrafter"/>
</dbReference>
<dbReference type="EC" id="5.6.2.4" evidence="9"/>
<dbReference type="InterPro" id="IPR012337">
    <property type="entry name" value="RNaseH-like_sf"/>
</dbReference>
<feature type="repeat" description="TPR" evidence="10">
    <location>
        <begin position="399"/>
        <end position="432"/>
    </location>
</feature>
<comment type="catalytic activity">
    <reaction evidence="8">
        <text>Couples ATP hydrolysis with the unwinding of duplex DNA by translocating in the 3'-5' direction.</text>
        <dbReference type="EC" id="5.6.2.4"/>
    </reaction>
</comment>
<dbReference type="PANTHER" id="PTHR13710">
    <property type="entry name" value="DNA HELICASE RECQ FAMILY MEMBER"/>
    <property type="match status" value="1"/>
</dbReference>
<dbReference type="GO" id="GO:0006281">
    <property type="term" value="P:DNA repair"/>
    <property type="evidence" value="ECO:0007669"/>
    <property type="project" value="TreeGrafter"/>
</dbReference>
<keyword evidence="17" id="KW-1185">Reference proteome</keyword>
<feature type="binding site" evidence="11">
    <location>
        <begin position="2491"/>
        <end position="2498"/>
    </location>
    <ligand>
        <name>ATP</name>
        <dbReference type="ChEBI" id="CHEBI:30616"/>
    </ligand>
</feature>
<dbReference type="OrthoDB" id="141404at2"/>
<dbReference type="InterPro" id="IPR027417">
    <property type="entry name" value="P-loop_NTPase"/>
</dbReference>
<dbReference type="InterPro" id="IPR004589">
    <property type="entry name" value="DNA_helicase_ATP-dep_RecQ"/>
</dbReference>
<dbReference type="GO" id="GO:0003677">
    <property type="term" value="F:DNA binding"/>
    <property type="evidence" value="ECO:0007669"/>
    <property type="project" value="UniProtKB-KW"/>
</dbReference>
<dbReference type="PROSITE" id="PS51198">
    <property type="entry name" value="UVRD_HELICASE_ATP_BIND"/>
    <property type="match status" value="1"/>
</dbReference>
<dbReference type="PROSITE" id="PS50005">
    <property type="entry name" value="TPR"/>
    <property type="match status" value="5"/>
</dbReference>
<evidence type="ECO:0000259" key="13">
    <source>
        <dbReference type="PROSITE" id="PS51192"/>
    </source>
</evidence>
<dbReference type="PROSITE" id="PS51194">
    <property type="entry name" value="HELICASE_CTER"/>
    <property type="match status" value="1"/>
</dbReference>
<evidence type="ECO:0000259" key="15">
    <source>
        <dbReference type="PROSITE" id="PS51198"/>
    </source>
</evidence>
<keyword evidence="10" id="KW-0802">TPR repeat</keyword>
<dbReference type="SMART" id="SM00479">
    <property type="entry name" value="EXOIII"/>
    <property type="match status" value="1"/>
</dbReference>
<dbReference type="PROSITE" id="PS50293">
    <property type="entry name" value="TPR_REGION"/>
    <property type="match status" value="1"/>
</dbReference>
<sequence length="3126" mass="361448">MFEDDNTDISEIDESDAILKEAQLYYKRREYNQALHAFEQILSRNATTVEALIGKGNCLRKQGYHREAIDTFDEAISINPQSIDAHNDLCNLLLEIYLKTNDNWYLPIAQKINNKALSIDPESASAHNAKCRILNEQGRYQEARVEIDVAIEKAKPADNIAGYYYNKFIILKSLDDIHSAHIMIHVASFINPTRYESKYLTYKRALEKRSYDRQIRIKNYEQASQILGRLGYIGAAKKCTEQALYYKEVKTTKDNSSNLRGYSEQKIKHNDITQQSIQPVVHNNINVTVEPPLNKREKDLGNIPSSGRKETSSASSPDLRSSPRETAVKSYSTLIKEGQRYSELKQYDQAFKAFDSAIEKNKNLPEAYVGEGHIYFEQKDYNQALRAYNKAVHLKTTDYLCYCSIGAIMEIYKNFEEAYRYYDQALDYSPQNAQAIRGKANALFEIQYYREALSCYHELEEQSLKSNFFISFRIGDIYTITKQPLEAQQWYTHSFSLIPNLDKEEGALAWSRLQSPNECTRPLDTQIMLISSCAKYAPDDSSIEKILEDFANTYRTNLEEKLFQIESDQHIIDLIEQLLIQFPEPQRAKVIEILANHQQQHIALLLIKLQATNVTGLTLLATTIAQTWEHNTSHANLAQFFSETFSHYGVSQTTADSFLAHHAITTNNFEKAELILQKLNMRSTATSNEVWLLIELRFILERPPEQRRTVLEQFIASADPNDPRKRKAFELLIDIIADAGDGRAIIECLIKGEQMGISDARLHEYRKGNWDVIPALRNQSDYMFPTVVVIDTENDYQPEAAPGSRLVEVAAVRFKGNTELSTYNAVVRRDFHSQKVANRQAEAKNIDIVAYELNTFINETYTQDHPVILAGHNFAAFDATHLRAVGVSIEDNQIIDTLEFSRLLYPDILTHNLGEMCALHQVDFIGTAHNALPDAQNNARLLYALGEELVHNRPNLLPGFRAFIQTGSSFDRAILRPRNVVVDPTTPWELTPAPLPHVMLSYKRNNAITSYALDKALQQQQDCLVNYAYLNTTYMHALPQTGKLVIAVGNSSHLEHLLANRQIDQECYVLPDTRSLLCATHLRQKINEELQSDIKLQLYCLYQASHNHDARTLYPFRLPKSHEDDQTKESQKLQHIKDILSSAYCSHGKGQSPECETLQQMKHAIKHQRIILATHEIFLHHTLSPRDMIIVDDLDELQMRIVGHVAHKIRSEELQREDPAIFSILHEAITACCAFDRDQNYFHIRIPLRHIANKFTKTDTNSNLLEKLQDQGRTGQHYARLLDSWFKKACTDQDPSNKNVQAQWLDIRYGDVKDTMATPCIEDWSICEADIDIPMLFDEKFKQPYKRHIFCGKALSLGPVRTEQPTHTAGTTFLEHFFGIPENLPYSEEKRSDLSVYIPTAEEIPAASFLAHYRWATQVGDFLYRSITGTQRSLIVSLHENALAQALVDAFLAVKKNHMFTEYIPRRIFSPLCGYALRRIREMLSDASHTSLTIVSPGQRKYLYDVPADIEASGPLRFLNQRDPVVMALMNSFNARYPGGKSFTNYLLPQALLELKSRISTPAKIHIILDSSLRDSLYFEEVNKMLVCTTEAPKRPFLQRGVDYFQKAYTKALEQRGYNQRTKVSNEELQNVLENVWHTSNFRKQPLDQETIVKDLLDGNDQMVIAATGGGKSLCFQLPAILLAQDYVPKVTLVVSPLIALMRDQVQALRHKGIFSAVSLDSMQSPLEQRNNLVGIRMGDYSIIYAAPEKIRSSSFAKVLQGRTVGLIAFDEAHCISEWGHNFRTDYLKIPQWINKHIGNRQSQGIPMIALTATARKGTVIPVEQEDINKQEAYQAVNKGTIEDIHEKLELQCPTDNIVTSVERKELEFHVVSIAHCPYCDQYYDLKQGIGDCRSCQQTIDLANRKKLVRAIKSVKLKRLRALLTGKDQPDLFQRWNKNQYHERQRGIIYCRKKDDIQEVCQYLTKLNIGLRIEGYHADLDKHQRQTIYERFIRDDADGLDIIVATKAFGMGIDVRRLGFVIHFDIPPTPEAYYQEAGRAGRDAFFQREKAQCILLYHKQDIETQRYLLKQKPINIDSLEALYNALHKRRHTQQKEILITAKEIERLSGIEEKDIDTCLYYLQQHSQAGIALEQSTLNDWQLKFSPDYKQQIAVTLLDDATQQLQQYFQQEENFQLNEESTVVIKTQDLAEKLGCSIEQVRERKNRLIQTGIIQQNRDANISWKQNKTEARKTIDLLFAALERFYQELSEYQTPVARPKLKISEAWLKELAHQEQEEDPTFNNKLVTFLTLCAGRKAEEWQVLEHFTKLVKTDPKEPFIYQEKEPHQTRPLSQKILGVLKSIIEQHTSEDTQSESNTWQYHDLLQGSRDGQQRFERALFWLKELGFIDIKPPEELSNEGLAKHIVFKEEQKPLAQLAIDLTTLRQRQRQQLNMLDIMQEYATSPAVQRLELLNDYFLGKKPLLYPYEIAPWLTQEQKDLVRLSTGRHLITGPAGSGKTTILQEHFRYLIEAQLVPHENILVATYYRSAKERIYANLANSHPSKGQYKILTLNAFSENIIKHYRYLLRRVDGETWFRPDIKRQRIDENWSTQNRPSALLLEKALSHLQKEKILADYCPYDAPKYAFDGRKFAIAFYGEAFNRFRKEGIFPSQQTSMQALRRCFDRNMKPTDALHVYCAYVLYLITLLDEGKYTYSDQTLCALQILRSNPEVAHHYQSRFEHIIIDEAQDFTQAERTLISILSKHHQNIFMVGDDYQNIRPNNMGRYTPLERWSLIQDLTLHSLMINYRSAQEILDLANLLLDDLLNPFLFTETKQIAHRGYRGERVQALYFSTGKIPAMIDQVLTIIDNELQLRDKKSIAIMLAKSERVMLDEITKRLTDLHRPFILMNIQHKYQTPLALQVRTYFQLIVEPRENEAMKKLFLYCCSDDTAWMTIHQLTEKAAYEERALLDILLDRKTINRYGVNFEQYNILTKHMELIKRYSKLHEDPYYCFGDLLKDIYELPESPFSEKNTPLDELQELRDAFEPLQGLTIQQAIDEINRHVSFIDENQLNDHVIVTTIDNAKSQAFDTVFLVGAHKLGEKHRWYVSVTRAKERFFILIDEKEANHHQIFNQIRQNYQLDERHFL</sequence>
<evidence type="ECO:0000256" key="5">
    <source>
        <dbReference type="ARBA" id="ARBA00022840"/>
    </source>
</evidence>
<dbReference type="InterPro" id="IPR019734">
    <property type="entry name" value="TPR_rpt"/>
</dbReference>
<dbReference type="GO" id="GO:0005737">
    <property type="term" value="C:cytoplasm"/>
    <property type="evidence" value="ECO:0007669"/>
    <property type="project" value="TreeGrafter"/>
</dbReference>
<feature type="repeat" description="TPR" evidence="10">
    <location>
        <begin position="331"/>
        <end position="364"/>
    </location>
</feature>
<evidence type="ECO:0000256" key="3">
    <source>
        <dbReference type="ARBA" id="ARBA00022801"/>
    </source>
</evidence>
<evidence type="ECO:0000256" key="2">
    <source>
        <dbReference type="ARBA" id="ARBA00022741"/>
    </source>
</evidence>
<dbReference type="Pfam" id="PF00929">
    <property type="entry name" value="RNase_T"/>
    <property type="match status" value="1"/>
</dbReference>
<dbReference type="GO" id="GO:0006310">
    <property type="term" value="P:DNA recombination"/>
    <property type="evidence" value="ECO:0007669"/>
    <property type="project" value="InterPro"/>
</dbReference>
<reference evidence="16 17" key="1">
    <citation type="journal article" date="2011" name="Stand. Genomic Sci.">
        <title>Non-contiguous finished genome sequence and contextual data of the filamentous soil bacterium Ktedonobacter racemifer type strain (SOSP1-21).</title>
        <authorList>
            <person name="Chang Y.J."/>
            <person name="Land M."/>
            <person name="Hauser L."/>
            <person name="Chertkov O."/>
            <person name="Del Rio T.G."/>
            <person name="Nolan M."/>
            <person name="Copeland A."/>
            <person name="Tice H."/>
            <person name="Cheng J.F."/>
            <person name="Lucas S."/>
            <person name="Han C."/>
            <person name="Goodwin L."/>
            <person name="Pitluck S."/>
            <person name="Ivanova N."/>
            <person name="Ovchinikova G."/>
            <person name="Pati A."/>
            <person name="Chen A."/>
            <person name="Palaniappan K."/>
            <person name="Mavromatis K."/>
            <person name="Liolios K."/>
            <person name="Brettin T."/>
            <person name="Fiebig A."/>
            <person name="Rohde M."/>
            <person name="Abt B."/>
            <person name="Goker M."/>
            <person name="Detter J.C."/>
            <person name="Woyke T."/>
            <person name="Bristow J."/>
            <person name="Eisen J.A."/>
            <person name="Markowitz V."/>
            <person name="Hugenholtz P."/>
            <person name="Kyrpides N.C."/>
            <person name="Klenk H.P."/>
            <person name="Lapidus A."/>
        </authorList>
    </citation>
    <scope>NUCLEOTIDE SEQUENCE [LARGE SCALE GENOMIC DNA]</scope>
    <source>
        <strain evidence="17">DSM 44963</strain>
    </source>
</reference>
<dbReference type="InterPro" id="IPR013986">
    <property type="entry name" value="DExx_box_DNA_helicase_dom_sf"/>
</dbReference>
<dbReference type="InterPro" id="IPR011990">
    <property type="entry name" value="TPR-like_helical_dom_sf"/>
</dbReference>
<keyword evidence="3 11" id="KW-0378">Hydrolase</keyword>
<dbReference type="GO" id="GO:0043138">
    <property type="term" value="F:3'-5' DNA helicase activity"/>
    <property type="evidence" value="ECO:0007669"/>
    <property type="project" value="UniProtKB-EC"/>
</dbReference>
<keyword evidence="4 11" id="KW-0347">Helicase</keyword>
<dbReference type="Gene3D" id="3.30.420.10">
    <property type="entry name" value="Ribonuclease H-like superfamily/Ribonuclease H"/>
    <property type="match status" value="1"/>
</dbReference>
<dbReference type="SUPFAM" id="SSF53098">
    <property type="entry name" value="Ribonuclease H-like"/>
    <property type="match status" value="1"/>
</dbReference>
<dbReference type="Gene3D" id="3.40.50.300">
    <property type="entry name" value="P-loop containing nucleotide triphosphate hydrolases"/>
    <property type="match status" value="4"/>
</dbReference>
<keyword evidence="5 11" id="KW-0067">ATP-binding</keyword>
<dbReference type="InterPro" id="IPR011545">
    <property type="entry name" value="DEAD/DEAH_box_helicase_dom"/>
</dbReference>
<dbReference type="InterPro" id="IPR013520">
    <property type="entry name" value="Ribonucl_H"/>
</dbReference>
<dbReference type="Pfam" id="PF13432">
    <property type="entry name" value="TPR_16"/>
    <property type="match status" value="2"/>
</dbReference>
<dbReference type="GO" id="GO:0005524">
    <property type="term" value="F:ATP binding"/>
    <property type="evidence" value="ECO:0007669"/>
    <property type="project" value="UniProtKB-UniRule"/>
</dbReference>
<evidence type="ECO:0000313" key="16">
    <source>
        <dbReference type="EMBL" id="EFH80226.1"/>
    </source>
</evidence>
<dbReference type="PANTHER" id="PTHR13710:SF105">
    <property type="entry name" value="ATP-DEPENDENT DNA HELICASE Q1"/>
    <property type="match status" value="1"/>
</dbReference>
<dbReference type="eggNOG" id="COG0514">
    <property type="taxonomic scope" value="Bacteria"/>
</dbReference>
<dbReference type="Pfam" id="PF00580">
    <property type="entry name" value="UvrD-helicase"/>
    <property type="match status" value="1"/>
</dbReference>
<dbReference type="EMBL" id="ADVG01000005">
    <property type="protein sequence ID" value="EFH80226.1"/>
    <property type="molecule type" value="Genomic_DNA"/>
</dbReference>
<name>D6U8L5_KTERA</name>
<dbReference type="Proteomes" id="UP000004508">
    <property type="component" value="Unassembled WGS sequence"/>
</dbReference>
<dbReference type="SMART" id="SM00490">
    <property type="entry name" value="HELICc"/>
    <property type="match status" value="1"/>
</dbReference>
<dbReference type="InParanoid" id="D6U8L5"/>
<dbReference type="InterPro" id="IPR014016">
    <property type="entry name" value="UvrD-like_ATP-bd"/>
</dbReference>
<feature type="domain" description="Helicase C-terminal" evidence="14">
    <location>
        <begin position="1937"/>
        <end position="2087"/>
    </location>
</feature>
<dbReference type="Gene3D" id="1.25.40.10">
    <property type="entry name" value="Tetratricopeptide repeat domain"/>
    <property type="match status" value="3"/>
</dbReference>
<organism evidence="16 17">
    <name type="scientific">Ktedonobacter racemifer DSM 44963</name>
    <dbReference type="NCBI Taxonomy" id="485913"/>
    <lineage>
        <taxon>Bacteria</taxon>
        <taxon>Bacillati</taxon>
        <taxon>Chloroflexota</taxon>
        <taxon>Ktedonobacteria</taxon>
        <taxon>Ktedonobacterales</taxon>
        <taxon>Ktedonobacteraceae</taxon>
        <taxon>Ktedonobacter</taxon>
    </lineage>
</organism>
<evidence type="ECO:0000256" key="10">
    <source>
        <dbReference type="PROSITE-ProRule" id="PRU00339"/>
    </source>
</evidence>
<dbReference type="SUPFAM" id="SSF48452">
    <property type="entry name" value="TPR-like"/>
    <property type="match status" value="2"/>
</dbReference>
<dbReference type="Pfam" id="PF00270">
    <property type="entry name" value="DEAD"/>
    <property type="match status" value="1"/>
</dbReference>
<dbReference type="GO" id="GO:0004527">
    <property type="term" value="F:exonuclease activity"/>
    <property type="evidence" value="ECO:0007669"/>
    <property type="project" value="UniProtKB-ARBA"/>
</dbReference>
<dbReference type="Pfam" id="PF00271">
    <property type="entry name" value="Helicase_C"/>
    <property type="match status" value="1"/>
</dbReference>
<evidence type="ECO:0000256" key="8">
    <source>
        <dbReference type="ARBA" id="ARBA00034617"/>
    </source>
</evidence>
<dbReference type="Gene3D" id="1.10.486.10">
    <property type="entry name" value="PCRA, domain 4"/>
    <property type="match status" value="1"/>
</dbReference>
<evidence type="ECO:0000256" key="7">
    <source>
        <dbReference type="ARBA" id="ARBA00023235"/>
    </source>
</evidence>
<comment type="caution">
    <text evidence="16">The sequence shown here is derived from an EMBL/GenBank/DDBJ whole genome shotgun (WGS) entry which is preliminary data.</text>
</comment>
<feature type="domain" description="Helicase ATP-binding" evidence="13">
    <location>
        <begin position="1653"/>
        <end position="1833"/>
    </location>
</feature>
<dbReference type="CDD" id="cd17920">
    <property type="entry name" value="DEXHc_RecQ"/>
    <property type="match status" value="1"/>
</dbReference>
<feature type="repeat" description="TPR" evidence="10">
    <location>
        <begin position="365"/>
        <end position="398"/>
    </location>
</feature>
<dbReference type="Gene3D" id="1.10.10.160">
    <property type="match status" value="1"/>
</dbReference>
<feature type="repeat" description="TPR" evidence="10">
    <location>
        <begin position="15"/>
        <end position="48"/>
    </location>
</feature>
<dbReference type="Pfam" id="PF13361">
    <property type="entry name" value="UvrD_C"/>
    <property type="match status" value="1"/>
</dbReference>
<accession>D6U8L5</accession>
<dbReference type="InterPro" id="IPR014017">
    <property type="entry name" value="DNA_helicase_UvrD-like_C"/>
</dbReference>
<proteinExistence type="inferred from homology"/>
<evidence type="ECO:0000256" key="1">
    <source>
        <dbReference type="ARBA" id="ARBA00005446"/>
    </source>
</evidence>
<protein>
    <recommendedName>
        <fullName evidence="9">DNA 3'-5' helicase</fullName>
        <ecNumber evidence="9">5.6.2.4</ecNumber>
    </recommendedName>
</protein>
<evidence type="ECO:0000256" key="11">
    <source>
        <dbReference type="PROSITE-ProRule" id="PRU00560"/>
    </source>
</evidence>
<feature type="repeat" description="TPR" evidence="10">
    <location>
        <begin position="49"/>
        <end position="82"/>
    </location>
</feature>
<dbReference type="InterPro" id="IPR036397">
    <property type="entry name" value="RNaseH_sf"/>
</dbReference>
<evidence type="ECO:0000256" key="9">
    <source>
        <dbReference type="ARBA" id="ARBA00034808"/>
    </source>
</evidence>
<dbReference type="CDD" id="cd06127">
    <property type="entry name" value="DEDDh"/>
    <property type="match status" value="1"/>
</dbReference>
<keyword evidence="7" id="KW-0413">Isomerase</keyword>
<evidence type="ECO:0000256" key="6">
    <source>
        <dbReference type="ARBA" id="ARBA00023125"/>
    </source>
</evidence>
<dbReference type="GO" id="GO:0005694">
    <property type="term" value="C:chromosome"/>
    <property type="evidence" value="ECO:0007669"/>
    <property type="project" value="TreeGrafter"/>
</dbReference>
<keyword evidence="6" id="KW-0238">DNA-binding</keyword>
<feature type="domain" description="UvrD-like helicase ATP-binding" evidence="15">
    <location>
        <begin position="2470"/>
        <end position="2789"/>
    </location>
</feature>
<gene>
    <name evidence="16" type="ORF">Krac_0805</name>
</gene>
<evidence type="ECO:0000256" key="4">
    <source>
        <dbReference type="ARBA" id="ARBA00022806"/>
    </source>
</evidence>